<feature type="non-terminal residue" evidence="2">
    <location>
        <position position="141"/>
    </location>
</feature>
<proteinExistence type="predicted"/>
<sequence length="141" mass="15200">SPSGILPYKSATQNQEVDVDSSSEDHTRSPSPPPAVSSKTSPPQSIRQGSISSQDSRTESAGLLQTNLNGFHHNLPTEAPAQSLPTDSKPSVEVTPPALPPKTRKSKVPDVPKELEYSDRGDSDMDEDTYSSSQEKQKTKK</sequence>
<dbReference type="Pfam" id="PF16599">
    <property type="entry name" value="PTN13_u3"/>
    <property type="match status" value="1"/>
</dbReference>
<organism evidence="2 3">
    <name type="scientific">Cirrhinus mrigala</name>
    <name type="common">Mrigala</name>
    <dbReference type="NCBI Taxonomy" id="683832"/>
    <lineage>
        <taxon>Eukaryota</taxon>
        <taxon>Metazoa</taxon>
        <taxon>Chordata</taxon>
        <taxon>Craniata</taxon>
        <taxon>Vertebrata</taxon>
        <taxon>Euteleostomi</taxon>
        <taxon>Actinopterygii</taxon>
        <taxon>Neopterygii</taxon>
        <taxon>Teleostei</taxon>
        <taxon>Ostariophysi</taxon>
        <taxon>Cypriniformes</taxon>
        <taxon>Cyprinidae</taxon>
        <taxon>Labeoninae</taxon>
        <taxon>Labeonini</taxon>
        <taxon>Cirrhinus</taxon>
    </lineage>
</organism>
<keyword evidence="3" id="KW-1185">Reference proteome</keyword>
<feature type="compositionally biased region" description="Basic and acidic residues" evidence="1">
    <location>
        <begin position="107"/>
        <end position="123"/>
    </location>
</feature>
<comment type="caution">
    <text evidence="2">The sequence shown here is derived from an EMBL/GenBank/DDBJ whole genome shotgun (WGS) entry which is preliminary data.</text>
</comment>
<gene>
    <name evidence="2" type="ORF">M9458_042588</name>
</gene>
<evidence type="ECO:0000256" key="1">
    <source>
        <dbReference type="SAM" id="MobiDB-lite"/>
    </source>
</evidence>
<dbReference type="PANTHER" id="PTHR46900">
    <property type="entry name" value="TYROSINE-PROTEIN PHOSPHATASE NON-RECEPTOR TYPE 13"/>
    <property type="match status" value="1"/>
</dbReference>
<accession>A0ABD0NNC7</accession>
<evidence type="ECO:0000313" key="2">
    <source>
        <dbReference type="EMBL" id="KAL0163192.1"/>
    </source>
</evidence>
<dbReference type="Proteomes" id="UP001529510">
    <property type="component" value="Unassembled WGS sequence"/>
</dbReference>
<protein>
    <submittedName>
        <fullName evidence="2">Uncharacterized protein</fullName>
    </submittedName>
</protein>
<feature type="non-terminal residue" evidence="2">
    <location>
        <position position="1"/>
    </location>
</feature>
<dbReference type="AlphaFoldDB" id="A0ABD0NNC7"/>
<dbReference type="EMBL" id="JAMKFB020000021">
    <property type="protein sequence ID" value="KAL0163192.1"/>
    <property type="molecule type" value="Genomic_DNA"/>
</dbReference>
<dbReference type="PANTHER" id="PTHR46900:SF1">
    <property type="entry name" value="TYROSINE-PROTEIN PHOSPHATASE NON-RECEPTOR TYPE 13"/>
    <property type="match status" value="1"/>
</dbReference>
<reference evidence="2 3" key="1">
    <citation type="submission" date="2024-05" db="EMBL/GenBank/DDBJ databases">
        <title>Genome sequencing and assembly of Indian major carp, Cirrhinus mrigala (Hamilton, 1822).</title>
        <authorList>
            <person name="Mohindra V."/>
            <person name="Chowdhury L.M."/>
            <person name="Lal K."/>
            <person name="Jena J.K."/>
        </authorList>
    </citation>
    <scope>NUCLEOTIDE SEQUENCE [LARGE SCALE GENOMIC DNA]</scope>
    <source>
        <strain evidence="2">CM1030</strain>
        <tissue evidence="2">Blood</tissue>
    </source>
</reference>
<dbReference type="InterPro" id="IPR052074">
    <property type="entry name" value="NonRcpt_TyrProt_Phosphatase"/>
</dbReference>
<name>A0ABD0NNC7_CIRMR</name>
<evidence type="ECO:0000313" key="3">
    <source>
        <dbReference type="Proteomes" id="UP001529510"/>
    </source>
</evidence>
<feature type="region of interest" description="Disordered" evidence="1">
    <location>
        <begin position="1"/>
        <end position="141"/>
    </location>
</feature>
<feature type="compositionally biased region" description="Polar residues" evidence="1">
    <location>
        <begin position="37"/>
        <end position="55"/>
    </location>
</feature>